<evidence type="ECO:0000313" key="2">
    <source>
        <dbReference type="Proteomes" id="UP000242662"/>
    </source>
</evidence>
<dbReference type="Proteomes" id="UP000242662">
    <property type="component" value="Unassembled WGS sequence"/>
</dbReference>
<dbReference type="STRING" id="1464122.SAMN05421737_105104"/>
<protein>
    <submittedName>
        <fullName evidence="1">Uncharacterized protein</fullName>
    </submittedName>
</protein>
<sequence length="147" mass="16614">MHPSKIINSVGVEGGSIELVNGGIEIVNSSRVSEALKSCVAENKTRIAKYLRGDYSPEKAKIDYVNDKLVDFMTNYEVDNPKAIDEFLRANEKVIALIIERMQLLYDKGWQPVESTSNYEHDKTDKLAAEIYQRAVDYGNSRKRRAG</sequence>
<evidence type="ECO:0000313" key="1">
    <source>
        <dbReference type="EMBL" id="SDC07348.1"/>
    </source>
</evidence>
<name>A0A1G6ILH1_9BACI</name>
<organism evidence="1 2">
    <name type="scientific">Shouchella lonarensis</name>
    <dbReference type="NCBI Taxonomy" id="1464122"/>
    <lineage>
        <taxon>Bacteria</taxon>
        <taxon>Bacillati</taxon>
        <taxon>Bacillota</taxon>
        <taxon>Bacilli</taxon>
        <taxon>Bacillales</taxon>
        <taxon>Bacillaceae</taxon>
        <taxon>Shouchella</taxon>
    </lineage>
</organism>
<dbReference type="EMBL" id="FMYM01000005">
    <property type="protein sequence ID" value="SDC07348.1"/>
    <property type="molecule type" value="Genomic_DNA"/>
</dbReference>
<gene>
    <name evidence="1" type="ORF">SAMN05421737_105104</name>
</gene>
<proteinExistence type="predicted"/>
<accession>A0A1G6ILH1</accession>
<keyword evidence="2" id="KW-1185">Reference proteome</keyword>
<reference evidence="2" key="1">
    <citation type="submission" date="2016-09" db="EMBL/GenBank/DDBJ databases">
        <authorList>
            <person name="Varghese N."/>
            <person name="Submissions S."/>
        </authorList>
    </citation>
    <scope>NUCLEOTIDE SEQUENCE [LARGE SCALE GENOMIC DNA]</scope>
    <source>
        <strain evidence="2">25nlg</strain>
    </source>
</reference>
<dbReference type="RefSeq" id="WP_090775463.1">
    <property type="nucleotide sequence ID" value="NZ_FMYM01000005.1"/>
</dbReference>
<dbReference type="OrthoDB" id="2882986at2"/>
<dbReference type="AlphaFoldDB" id="A0A1G6ILH1"/>